<proteinExistence type="predicted"/>
<sequence>MKKLFSLLSIIGIIALSNCSQVPENNDPILGIWAKTGSSTIEGKGTETTREEWIFNDVYLGRYQSYSNSKLVFYTDFKWSFENGTYTIIYGDPQVTDVTVSLVKAQDPEILALGNGSVFATRE</sequence>
<evidence type="ECO:0000313" key="3">
    <source>
        <dbReference type="Proteomes" id="UP000184031"/>
    </source>
</evidence>
<dbReference type="AlphaFoldDB" id="A0A1M6RHP4"/>
<dbReference type="EMBL" id="FOKU01000002">
    <property type="protein sequence ID" value="SFB75529.1"/>
    <property type="molecule type" value="Genomic_DNA"/>
</dbReference>
<evidence type="ECO:0000313" key="2">
    <source>
        <dbReference type="EMBL" id="SHK32021.1"/>
    </source>
</evidence>
<protein>
    <recommendedName>
        <fullName evidence="5">Lipocalin-like domain-containing protein</fullName>
    </recommendedName>
</protein>
<dbReference type="OrthoDB" id="1437851at2"/>
<name>A0A1M6RHP4_9FLAO</name>
<evidence type="ECO:0000313" key="4">
    <source>
        <dbReference type="Proteomes" id="UP000198940"/>
    </source>
</evidence>
<dbReference type="Proteomes" id="UP000198940">
    <property type="component" value="Unassembled WGS sequence"/>
</dbReference>
<evidence type="ECO:0008006" key="5">
    <source>
        <dbReference type="Google" id="ProtNLM"/>
    </source>
</evidence>
<keyword evidence="4" id="KW-1185">Reference proteome</keyword>
<gene>
    <name evidence="1" type="ORF">SAMN04487891_10296</name>
    <name evidence="2" type="ORF">SAMN05216293_0772</name>
</gene>
<organism evidence="2 3">
    <name type="scientific">Flagellimonas taeanensis</name>
    <dbReference type="NCBI Taxonomy" id="1005926"/>
    <lineage>
        <taxon>Bacteria</taxon>
        <taxon>Pseudomonadati</taxon>
        <taxon>Bacteroidota</taxon>
        <taxon>Flavobacteriia</taxon>
        <taxon>Flavobacteriales</taxon>
        <taxon>Flavobacteriaceae</taxon>
        <taxon>Flagellimonas</taxon>
    </lineage>
</organism>
<accession>A0A1M6RHP4</accession>
<dbReference type="Proteomes" id="UP000184031">
    <property type="component" value="Unassembled WGS sequence"/>
</dbReference>
<evidence type="ECO:0000313" key="1">
    <source>
        <dbReference type="EMBL" id="SFB75529.1"/>
    </source>
</evidence>
<comment type="caution">
    <text evidence="2">The sequence shown here is derived from an EMBL/GenBank/DDBJ whole genome shotgun (WGS) entry which is preliminary data.</text>
</comment>
<dbReference type="RefSeq" id="WP_072877075.1">
    <property type="nucleotide sequence ID" value="NZ_FOKU01000002.1"/>
</dbReference>
<reference evidence="2 3" key="1">
    <citation type="submission" date="2016-11" db="EMBL/GenBank/DDBJ databases">
        <authorList>
            <person name="Varghese N."/>
            <person name="Submissions S."/>
        </authorList>
    </citation>
    <scope>NUCLEOTIDE SEQUENCE [LARGE SCALE GENOMIC DNA]</scope>
    <source>
        <strain evidence="2 3">CGMCC 1.12174</strain>
        <strain evidence="1 4">DSM 26351</strain>
    </source>
</reference>
<dbReference type="EMBL" id="FRAT01000002">
    <property type="protein sequence ID" value="SHK32021.1"/>
    <property type="molecule type" value="Genomic_DNA"/>
</dbReference>